<evidence type="ECO:0000256" key="6">
    <source>
        <dbReference type="ARBA" id="ARBA00023034"/>
    </source>
</evidence>
<protein>
    <recommendedName>
        <fullName evidence="3">Conserved oligomeric Golgi complex subunit 2</fullName>
    </recommendedName>
    <alternativeName>
        <fullName evidence="8">Component of oligomeric Golgi complex 2</fullName>
    </alternativeName>
</protein>
<evidence type="ECO:0000256" key="8">
    <source>
        <dbReference type="ARBA" id="ARBA00031344"/>
    </source>
</evidence>
<dbReference type="PANTHER" id="PTHR12961:SF0">
    <property type="entry name" value="CONSERVED OLIGOMERIC GOLGI COMPLEX SUBUNIT 2"/>
    <property type="match status" value="1"/>
</dbReference>
<accession>A0A9N9SQQ6</accession>
<evidence type="ECO:0000256" key="7">
    <source>
        <dbReference type="ARBA" id="ARBA00023136"/>
    </source>
</evidence>
<dbReference type="GO" id="GO:0015031">
    <property type="term" value="P:protein transport"/>
    <property type="evidence" value="ECO:0007669"/>
    <property type="project" value="UniProtKB-KW"/>
</dbReference>
<dbReference type="InterPro" id="IPR024603">
    <property type="entry name" value="COG_complex_COG2_C"/>
</dbReference>
<dbReference type="Pfam" id="PF06148">
    <property type="entry name" value="COG2_N"/>
    <property type="match status" value="1"/>
</dbReference>
<keyword evidence="7" id="KW-0472">Membrane</keyword>
<evidence type="ECO:0000256" key="1">
    <source>
        <dbReference type="ARBA" id="ARBA00004395"/>
    </source>
</evidence>
<dbReference type="Proteomes" id="UP001153709">
    <property type="component" value="Chromosome 10"/>
</dbReference>
<evidence type="ECO:0000256" key="3">
    <source>
        <dbReference type="ARBA" id="ARBA00020977"/>
    </source>
</evidence>
<dbReference type="OrthoDB" id="332281at2759"/>
<keyword evidence="6" id="KW-0333">Golgi apparatus</keyword>
<dbReference type="EMBL" id="OU898285">
    <property type="protein sequence ID" value="CAG9828552.1"/>
    <property type="molecule type" value="Genomic_DNA"/>
</dbReference>
<evidence type="ECO:0000259" key="10">
    <source>
        <dbReference type="Pfam" id="PF12022"/>
    </source>
</evidence>
<name>A0A9N9SQQ6_DIABA</name>
<evidence type="ECO:0000256" key="2">
    <source>
        <dbReference type="ARBA" id="ARBA00007603"/>
    </source>
</evidence>
<comment type="similarity">
    <text evidence="2">Belongs to the COG2 family.</text>
</comment>
<sequence length="431" mass="50631">MTSNDDILWKESFFEKNFSVDNSLSTFTQKYDLDTLRSHLKSYGTELQQRMSEILKDETEAIVNLAEYLTNLNVKIEHLSLPFFQLREEIMALNQLISNAEMSYGMLLNNIKDNNTSKNNLNLKLGVISCSVYIDKLLKNFAESFEDLIILERIVGKYSLQKSYVDELEIVTTDMQDIMVTVEDQLVKVINRKFLQAVEANDTEIVTRCLRMYDSLKKHNDAEDIYRRTVVRPYLQRLFSDNSVEKSNQNVDKIYENVLDFIDTNMKVLTTVVESNADLNVFNFIFNSFWKEFDKQSREGLPHITAPGNPEQFQKRYKSTYEVLLKISRKCKNEDLITQDESFTEHLKRFNLPVYLEIRYQKIASDFESALDMEPNEFYATKNEISCKLKPTLALWIAVSQCFDKDVYLDQLADQFIRLSMLLLSRYLKWF</sequence>
<comment type="subcellular location">
    <subcellularLocation>
        <location evidence="1">Golgi apparatus membrane</location>
        <topology evidence="1">Peripheral membrane protein</topology>
    </subcellularLocation>
</comment>
<dbReference type="AlphaFoldDB" id="A0A9N9SQQ6"/>
<dbReference type="PANTHER" id="PTHR12961">
    <property type="entry name" value="CONSERVED OLIGOMERIC GOLGI COMPLEX COMPONENT 2"/>
    <property type="match status" value="1"/>
</dbReference>
<evidence type="ECO:0000313" key="12">
    <source>
        <dbReference type="Proteomes" id="UP001153709"/>
    </source>
</evidence>
<evidence type="ECO:0000256" key="5">
    <source>
        <dbReference type="ARBA" id="ARBA00022927"/>
    </source>
</evidence>
<organism evidence="11 12">
    <name type="scientific">Diabrotica balteata</name>
    <name type="common">Banded cucumber beetle</name>
    <dbReference type="NCBI Taxonomy" id="107213"/>
    <lineage>
        <taxon>Eukaryota</taxon>
        <taxon>Metazoa</taxon>
        <taxon>Ecdysozoa</taxon>
        <taxon>Arthropoda</taxon>
        <taxon>Hexapoda</taxon>
        <taxon>Insecta</taxon>
        <taxon>Pterygota</taxon>
        <taxon>Neoptera</taxon>
        <taxon>Endopterygota</taxon>
        <taxon>Coleoptera</taxon>
        <taxon>Polyphaga</taxon>
        <taxon>Cucujiformia</taxon>
        <taxon>Chrysomeloidea</taxon>
        <taxon>Chrysomelidae</taxon>
        <taxon>Galerucinae</taxon>
        <taxon>Diabroticina</taxon>
        <taxon>Diabroticites</taxon>
        <taxon>Diabrotica</taxon>
    </lineage>
</organism>
<gene>
    <name evidence="11" type="ORF">DIABBA_LOCUS2466</name>
</gene>
<keyword evidence="12" id="KW-1185">Reference proteome</keyword>
<reference evidence="11" key="1">
    <citation type="submission" date="2022-01" db="EMBL/GenBank/DDBJ databases">
        <authorList>
            <person name="King R."/>
        </authorList>
    </citation>
    <scope>NUCLEOTIDE SEQUENCE</scope>
</reference>
<evidence type="ECO:0000313" key="11">
    <source>
        <dbReference type="EMBL" id="CAG9828552.1"/>
    </source>
</evidence>
<keyword evidence="5" id="KW-0653">Protein transport</keyword>
<dbReference type="GO" id="GO:0017119">
    <property type="term" value="C:Golgi transport complex"/>
    <property type="evidence" value="ECO:0007669"/>
    <property type="project" value="TreeGrafter"/>
</dbReference>
<dbReference type="InterPro" id="IPR024602">
    <property type="entry name" value="COG_su2_N"/>
</dbReference>
<feature type="domain" description="Conserved oligomeric Golgi complex subunit 2 N-terminal" evidence="9">
    <location>
        <begin position="10"/>
        <end position="79"/>
    </location>
</feature>
<dbReference type="GO" id="GO:0006891">
    <property type="term" value="P:intra-Golgi vesicle-mediated transport"/>
    <property type="evidence" value="ECO:0007669"/>
    <property type="project" value="TreeGrafter"/>
</dbReference>
<dbReference type="GO" id="GO:0007030">
    <property type="term" value="P:Golgi organization"/>
    <property type="evidence" value="ECO:0007669"/>
    <property type="project" value="InterPro"/>
</dbReference>
<dbReference type="InterPro" id="IPR009316">
    <property type="entry name" value="COG2"/>
</dbReference>
<feature type="domain" description="COG complex component COG2 C-terminal" evidence="10">
    <location>
        <begin position="348"/>
        <end position="430"/>
    </location>
</feature>
<evidence type="ECO:0000256" key="4">
    <source>
        <dbReference type="ARBA" id="ARBA00022448"/>
    </source>
</evidence>
<evidence type="ECO:0000259" key="9">
    <source>
        <dbReference type="Pfam" id="PF06148"/>
    </source>
</evidence>
<dbReference type="Pfam" id="PF12022">
    <property type="entry name" value="COG2_C"/>
    <property type="match status" value="1"/>
</dbReference>
<keyword evidence="4" id="KW-0813">Transport</keyword>
<proteinExistence type="inferred from homology"/>
<dbReference type="GO" id="GO:0000139">
    <property type="term" value="C:Golgi membrane"/>
    <property type="evidence" value="ECO:0007669"/>
    <property type="project" value="UniProtKB-SubCell"/>
</dbReference>